<keyword evidence="10" id="KW-0472">Membrane</keyword>
<keyword evidence="14" id="KW-1185">Reference proteome</keyword>
<evidence type="ECO:0000256" key="9">
    <source>
        <dbReference type="SAM" id="MobiDB-lite"/>
    </source>
</evidence>
<dbReference type="Pfam" id="PF03793">
    <property type="entry name" value="PASTA"/>
    <property type="match status" value="3"/>
</dbReference>
<feature type="domain" description="Protein kinase" evidence="11">
    <location>
        <begin position="11"/>
        <end position="271"/>
    </location>
</feature>
<dbReference type="CDD" id="cd06577">
    <property type="entry name" value="PASTA_pknB"/>
    <property type="match status" value="3"/>
</dbReference>
<evidence type="ECO:0000256" key="6">
    <source>
        <dbReference type="ARBA" id="ARBA00022840"/>
    </source>
</evidence>
<dbReference type="SMART" id="SM00740">
    <property type="entry name" value="PASTA"/>
    <property type="match status" value="3"/>
</dbReference>
<dbReference type="InterPro" id="IPR000719">
    <property type="entry name" value="Prot_kinase_dom"/>
</dbReference>
<keyword evidence="10" id="KW-0812">Transmembrane</keyword>
<dbReference type="InterPro" id="IPR011009">
    <property type="entry name" value="Kinase-like_dom_sf"/>
</dbReference>
<dbReference type="GO" id="GO:0016301">
    <property type="term" value="F:kinase activity"/>
    <property type="evidence" value="ECO:0007669"/>
    <property type="project" value="UniProtKB-KW"/>
</dbReference>
<sequence>MRANYTLAGRYRIIRPLGEGGMADVYLAHDLILDRDVSVKLLRLDLRDDAGTMRRFQREALAASELVSPHIVSVYDVGEDNGMQYLVMEYVPGTDLKAYIHDHFPIPYAMVINIMEQILDAVAVAHEHGIIHRDLKPQNVLVDAQGNVKISDFGIAVISNQTSMTQTNTVLGSVHYLSPEQARGGMSTKKSDIYSLGIILYEMLTGSVPFEGETAVSVALKHSQSQMPSVRDFDSRIPQALENVVLQATAKRPEDRYASVHDMAVDLQTALAPERRGERHFEPADHGDDGTTKIIPVDQVLAATQATSAAARTTMGKGPSAEPAETTPAKHPRTSRGRKIFLWLLGSFLLLLIIGVLWLWFFPGRVTVPSVSGMTQARATKVLKQNNLATGSIKKQTSETYASGRIIKTNPKIGSQVKRRSRIDLILSAGRPKFVVDDYTGEQFTTAKRQLEKAGLKVKQVKQSSGDIDRGVIIDQDVLPGDAVYKHSTITLTVSSGPKKDKAPEQVKLPDFAGKSQAAIQTWADDHNVNVSFSDEVSSRVDQGSAIRQAPAVGSMLAVGETFTVVISSGPELHSFHVDITIPFSANGQASRDSSSSASTGENDVKIYLADQDKNISDVYQEMQISQDTSVSLPFTLAGGKTGRYIVIRDGKTIMTDNHVTGN</sequence>
<dbReference type="PROSITE" id="PS51178">
    <property type="entry name" value="PASTA"/>
    <property type="match status" value="3"/>
</dbReference>
<keyword evidence="3" id="KW-0808">Transferase</keyword>
<dbReference type="PROSITE" id="PS50011">
    <property type="entry name" value="PROTEIN_KINASE_DOM"/>
    <property type="match status" value="1"/>
</dbReference>
<dbReference type="RefSeq" id="WP_407882162.1">
    <property type="nucleotide sequence ID" value="NZ_BQXO01000001.1"/>
</dbReference>
<dbReference type="SMART" id="SM00220">
    <property type="entry name" value="S_TKc"/>
    <property type="match status" value="1"/>
</dbReference>
<keyword evidence="2" id="KW-0723">Serine/threonine-protein kinase</keyword>
<evidence type="ECO:0000256" key="5">
    <source>
        <dbReference type="ARBA" id="ARBA00022777"/>
    </source>
</evidence>
<proteinExistence type="predicted"/>
<feature type="domain" description="PASTA" evidence="12">
    <location>
        <begin position="503"/>
        <end position="569"/>
    </location>
</feature>
<dbReference type="PANTHER" id="PTHR43289:SF34">
    <property type="entry name" value="SERINE_THREONINE-PROTEIN KINASE YBDM-RELATED"/>
    <property type="match status" value="1"/>
</dbReference>
<dbReference type="EMBL" id="BQXO01000001">
    <property type="protein sequence ID" value="GKT04893.1"/>
    <property type="molecule type" value="Genomic_DNA"/>
</dbReference>
<keyword evidence="6" id="KW-0067">ATP-binding</keyword>
<dbReference type="Pfam" id="PF00069">
    <property type="entry name" value="Pkinase"/>
    <property type="match status" value="1"/>
</dbReference>
<evidence type="ECO:0000256" key="7">
    <source>
        <dbReference type="ARBA" id="ARBA00047899"/>
    </source>
</evidence>
<evidence type="ECO:0000256" key="4">
    <source>
        <dbReference type="ARBA" id="ARBA00022741"/>
    </source>
</evidence>
<dbReference type="NCBIfam" id="NF033483">
    <property type="entry name" value="PknB_PASTA_kin"/>
    <property type="match status" value="1"/>
</dbReference>
<dbReference type="InterPro" id="IPR008271">
    <property type="entry name" value="Ser/Thr_kinase_AS"/>
</dbReference>
<dbReference type="Gene3D" id="3.30.200.20">
    <property type="entry name" value="Phosphorylase Kinase, domain 1"/>
    <property type="match status" value="1"/>
</dbReference>
<evidence type="ECO:0000256" key="10">
    <source>
        <dbReference type="SAM" id="Phobius"/>
    </source>
</evidence>
<dbReference type="PANTHER" id="PTHR43289">
    <property type="entry name" value="MITOGEN-ACTIVATED PROTEIN KINASE KINASE KINASE 20-RELATED"/>
    <property type="match status" value="1"/>
</dbReference>
<feature type="domain" description="PASTA" evidence="12">
    <location>
        <begin position="362"/>
        <end position="429"/>
    </location>
</feature>
<evidence type="ECO:0000256" key="3">
    <source>
        <dbReference type="ARBA" id="ARBA00022679"/>
    </source>
</evidence>
<dbReference type="Gene3D" id="3.30.10.20">
    <property type="match status" value="3"/>
</dbReference>
<evidence type="ECO:0000259" key="11">
    <source>
        <dbReference type="PROSITE" id="PS50011"/>
    </source>
</evidence>
<comment type="caution">
    <text evidence="13">The sequence shown here is derived from an EMBL/GenBank/DDBJ whole genome shotgun (WGS) entry which is preliminary data.</text>
</comment>
<feature type="domain" description="PASTA" evidence="12">
    <location>
        <begin position="430"/>
        <end position="496"/>
    </location>
</feature>
<dbReference type="Gene3D" id="2.60.40.2560">
    <property type="match status" value="1"/>
</dbReference>
<accession>A0ABQ5JKH9</accession>
<dbReference type="PROSITE" id="PS00108">
    <property type="entry name" value="PROTEIN_KINASE_ST"/>
    <property type="match status" value="1"/>
</dbReference>
<organism evidence="13 14">
    <name type="scientific">Furfurilactobacillus curtus</name>
    <dbReference type="NCBI Taxonomy" id="1746200"/>
    <lineage>
        <taxon>Bacteria</taxon>
        <taxon>Bacillati</taxon>
        <taxon>Bacillota</taxon>
        <taxon>Bacilli</taxon>
        <taxon>Lactobacillales</taxon>
        <taxon>Lactobacillaceae</taxon>
        <taxon>Furfurilactobacillus</taxon>
    </lineage>
</organism>
<dbReference type="Gene3D" id="1.10.510.10">
    <property type="entry name" value="Transferase(Phosphotransferase) domain 1"/>
    <property type="match status" value="1"/>
</dbReference>
<dbReference type="InterPro" id="IPR005543">
    <property type="entry name" value="PASTA_dom"/>
</dbReference>
<protein>
    <recommendedName>
        <fullName evidence="1">non-specific serine/threonine protein kinase</fullName>
        <ecNumber evidence="1">2.7.11.1</ecNumber>
    </recommendedName>
</protein>
<evidence type="ECO:0000313" key="13">
    <source>
        <dbReference type="EMBL" id="GKT04893.1"/>
    </source>
</evidence>
<feature type="region of interest" description="Disordered" evidence="9">
    <location>
        <begin position="312"/>
        <end position="332"/>
    </location>
</feature>
<dbReference type="Proteomes" id="UP001628078">
    <property type="component" value="Unassembled WGS sequence"/>
</dbReference>
<keyword evidence="10" id="KW-1133">Transmembrane helix</keyword>
<name>A0ABQ5JKH9_9LACO</name>
<dbReference type="CDD" id="cd14014">
    <property type="entry name" value="STKc_PknB_like"/>
    <property type="match status" value="1"/>
</dbReference>
<evidence type="ECO:0000313" key="14">
    <source>
        <dbReference type="Proteomes" id="UP001628078"/>
    </source>
</evidence>
<evidence type="ECO:0000256" key="2">
    <source>
        <dbReference type="ARBA" id="ARBA00022527"/>
    </source>
</evidence>
<dbReference type="SUPFAM" id="SSF56112">
    <property type="entry name" value="Protein kinase-like (PK-like)"/>
    <property type="match status" value="1"/>
</dbReference>
<evidence type="ECO:0000256" key="1">
    <source>
        <dbReference type="ARBA" id="ARBA00012513"/>
    </source>
</evidence>
<dbReference type="EC" id="2.7.11.1" evidence="1"/>
<feature type="transmembrane region" description="Helical" evidence="10">
    <location>
        <begin position="340"/>
        <end position="361"/>
    </location>
</feature>
<reference evidence="13 14" key="1">
    <citation type="submission" date="2022-03" db="EMBL/GenBank/DDBJ databases">
        <title>Draft genome sequence of Furfurilactobacillus curtus JCM 31185.</title>
        <authorList>
            <person name="Suzuki S."/>
            <person name="Endo A."/>
            <person name="Kajikawa A."/>
        </authorList>
    </citation>
    <scope>NUCLEOTIDE SEQUENCE [LARGE SCALE GENOMIC DNA]</scope>
    <source>
        <strain evidence="13 14">JCM 31185</strain>
    </source>
</reference>
<evidence type="ECO:0000256" key="8">
    <source>
        <dbReference type="ARBA" id="ARBA00048679"/>
    </source>
</evidence>
<comment type="catalytic activity">
    <reaction evidence="7">
        <text>L-threonyl-[protein] + ATP = O-phospho-L-threonyl-[protein] + ADP + H(+)</text>
        <dbReference type="Rhea" id="RHEA:46608"/>
        <dbReference type="Rhea" id="RHEA-COMP:11060"/>
        <dbReference type="Rhea" id="RHEA-COMP:11605"/>
        <dbReference type="ChEBI" id="CHEBI:15378"/>
        <dbReference type="ChEBI" id="CHEBI:30013"/>
        <dbReference type="ChEBI" id="CHEBI:30616"/>
        <dbReference type="ChEBI" id="CHEBI:61977"/>
        <dbReference type="ChEBI" id="CHEBI:456216"/>
        <dbReference type="EC" id="2.7.11.1"/>
    </reaction>
</comment>
<comment type="catalytic activity">
    <reaction evidence="8">
        <text>L-seryl-[protein] + ATP = O-phospho-L-seryl-[protein] + ADP + H(+)</text>
        <dbReference type="Rhea" id="RHEA:17989"/>
        <dbReference type="Rhea" id="RHEA-COMP:9863"/>
        <dbReference type="Rhea" id="RHEA-COMP:11604"/>
        <dbReference type="ChEBI" id="CHEBI:15378"/>
        <dbReference type="ChEBI" id="CHEBI:29999"/>
        <dbReference type="ChEBI" id="CHEBI:30616"/>
        <dbReference type="ChEBI" id="CHEBI:83421"/>
        <dbReference type="ChEBI" id="CHEBI:456216"/>
        <dbReference type="EC" id="2.7.11.1"/>
    </reaction>
</comment>
<keyword evidence="5 13" id="KW-0418">Kinase</keyword>
<keyword evidence="4" id="KW-0547">Nucleotide-binding</keyword>
<gene>
    <name evidence="13" type="primary">pkn1</name>
    <name evidence="13" type="ORF">JCM31185_01820</name>
</gene>
<evidence type="ECO:0000259" key="12">
    <source>
        <dbReference type="PROSITE" id="PS51178"/>
    </source>
</evidence>